<dbReference type="RefSeq" id="WP_255968153.1">
    <property type="nucleotide sequence ID" value="NZ_JANFQF010000007.1"/>
</dbReference>
<proteinExistence type="predicted"/>
<feature type="transmembrane region" description="Helical" evidence="2">
    <location>
        <begin position="276"/>
        <end position="299"/>
    </location>
</feature>
<name>A0ABT1QCU9_9NOCA</name>
<accession>A0ABT1QCU9</accession>
<organism evidence="4 5">
    <name type="scientific">Rhodococcus tibetensis</name>
    <dbReference type="NCBI Taxonomy" id="2965064"/>
    <lineage>
        <taxon>Bacteria</taxon>
        <taxon>Bacillati</taxon>
        <taxon>Actinomycetota</taxon>
        <taxon>Actinomycetes</taxon>
        <taxon>Mycobacteriales</taxon>
        <taxon>Nocardiaceae</taxon>
        <taxon>Rhodococcus</taxon>
    </lineage>
</organism>
<keyword evidence="5" id="KW-1185">Reference proteome</keyword>
<feature type="domain" description="DUF3566" evidence="3">
    <location>
        <begin position="259"/>
        <end position="372"/>
    </location>
</feature>
<feature type="transmembrane region" description="Helical" evidence="2">
    <location>
        <begin position="330"/>
        <end position="356"/>
    </location>
</feature>
<feature type="compositionally biased region" description="Basic and acidic residues" evidence="1">
    <location>
        <begin position="211"/>
        <end position="232"/>
    </location>
</feature>
<gene>
    <name evidence="4" type="ORF">NOF53_10085</name>
</gene>
<evidence type="ECO:0000313" key="5">
    <source>
        <dbReference type="Proteomes" id="UP001524501"/>
    </source>
</evidence>
<feature type="compositionally biased region" description="Low complexity" evidence="1">
    <location>
        <begin position="1"/>
        <end position="25"/>
    </location>
</feature>
<keyword evidence="2" id="KW-1133">Transmembrane helix</keyword>
<keyword evidence="2" id="KW-0812">Transmembrane</keyword>
<feature type="region of interest" description="Disordered" evidence="1">
    <location>
        <begin position="1"/>
        <end position="182"/>
    </location>
</feature>
<dbReference type="Pfam" id="PF12089">
    <property type="entry name" value="DUF3566"/>
    <property type="match status" value="1"/>
</dbReference>
<evidence type="ECO:0000256" key="1">
    <source>
        <dbReference type="SAM" id="MobiDB-lite"/>
    </source>
</evidence>
<feature type="compositionally biased region" description="Low complexity" evidence="1">
    <location>
        <begin position="164"/>
        <end position="182"/>
    </location>
</feature>
<dbReference type="EMBL" id="JANFQF010000007">
    <property type="protein sequence ID" value="MCQ4119518.1"/>
    <property type="molecule type" value="Genomic_DNA"/>
</dbReference>
<reference evidence="4 5" key="1">
    <citation type="submission" date="2022-07" db="EMBL/GenBank/DDBJ databases">
        <title>Degradation activity of malathion, p-nitrophenol and potential low-temperature adaptation strategy of Rhodococcus sp. FXJ9.536.</title>
        <authorList>
            <person name="Huang J."/>
            <person name="Huang Y."/>
        </authorList>
    </citation>
    <scope>NUCLEOTIDE SEQUENCE [LARGE SCALE GENOMIC DNA]</scope>
    <source>
        <strain evidence="4 5">FXJ9.536</strain>
    </source>
</reference>
<keyword evidence="2" id="KW-0472">Membrane</keyword>
<feature type="compositionally biased region" description="Polar residues" evidence="1">
    <location>
        <begin position="99"/>
        <end position="108"/>
    </location>
</feature>
<evidence type="ECO:0000256" key="2">
    <source>
        <dbReference type="SAM" id="Phobius"/>
    </source>
</evidence>
<dbReference type="Proteomes" id="UP001524501">
    <property type="component" value="Unassembled WGS sequence"/>
</dbReference>
<protein>
    <submittedName>
        <fullName evidence="4">DUF3566 domain-containing protein</fullName>
    </submittedName>
</protein>
<feature type="region of interest" description="Disordered" evidence="1">
    <location>
        <begin position="203"/>
        <end position="244"/>
    </location>
</feature>
<feature type="compositionally biased region" description="Low complexity" evidence="1">
    <location>
        <begin position="112"/>
        <end position="151"/>
    </location>
</feature>
<evidence type="ECO:0000313" key="4">
    <source>
        <dbReference type="EMBL" id="MCQ4119518.1"/>
    </source>
</evidence>
<evidence type="ECO:0000259" key="3">
    <source>
        <dbReference type="Pfam" id="PF12089"/>
    </source>
</evidence>
<sequence length="374" mass="37694">MPPQQGKPAAQAPGRQGPPQQAPAGGAPGSSAPTRSQPPAGNRAPGNPVQTDPAAGNRSPASGAPVDGAQSVRGNQAPPWQRGMQREPQTNLKRPLQGQPGQAGSQQHPRADSPSSAPPATGAPAAAPGAPKAPGAQRPSTAPTTSPGAPTQSVPVQKTPPAAPKGQPAPAQGRPSTAAAAAAGGITGTAAAGAVSQREAAKAKASAIDGPTRHINRDVLPKDMPDLSEAKHPLPTAAAPGQQPKAAAVPQRVEEGEALRATVQIRKVDPWSTLKISSVISVSLFFVWMVAVGLLYVVLDGMGVWDRLNNAFTDIVAESSSEGLVTASQVFGYAAVIGLANMVLFTALATIGAFIYNLCSDLVGGVEVTLADRD</sequence>
<dbReference type="InterPro" id="IPR021949">
    <property type="entry name" value="DUF3566_TM"/>
</dbReference>
<comment type="caution">
    <text evidence="4">The sequence shown here is derived from an EMBL/GenBank/DDBJ whole genome shotgun (WGS) entry which is preliminary data.</text>
</comment>